<proteinExistence type="predicted"/>
<dbReference type="AlphaFoldDB" id="X6LB54"/>
<evidence type="ECO:0000313" key="1">
    <source>
        <dbReference type="EMBL" id="ETN99252.1"/>
    </source>
</evidence>
<name>X6LB54_RETFI</name>
<accession>X6LB54</accession>
<comment type="caution">
    <text evidence="1">The sequence shown here is derived from an EMBL/GenBank/DDBJ whole genome shotgun (WGS) entry which is preliminary data.</text>
</comment>
<reference evidence="1 2" key="1">
    <citation type="journal article" date="2013" name="Curr. Biol.">
        <title>The Genome of the Foraminiferan Reticulomyxa filosa.</title>
        <authorList>
            <person name="Glockner G."/>
            <person name="Hulsmann N."/>
            <person name="Schleicher M."/>
            <person name="Noegel A.A."/>
            <person name="Eichinger L."/>
            <person name="Gallinger C."/>
            <person name="Pawlowski J."/>
            <person name="Sierra R."/>
            <person name="Euteneuer U."/>
            <person name="Pillet L."/>
            <person name="Moustafa A."/>
            <person name="Platzer M."/>
            <person name="Groth M."/>
            <person name="Szafranski K."/>
            <person name="Schliwa M."/>
        </authorList>
    </citation>
    <scope>NUCLEOTIDE SEQUENCE [LARGE SCALE GENOMIC DNA]</scope>
</reference>
<evidence type="ECO:0000313" key="2">
    <source>
        <dbReference type="Proteomes" id="UP000023152"/>
    </source>
</evidence>
<dbReference type="Proteomes" id="UP000023152">
    <property type="component" value="Unassembled WGS sequence"/>
</dbReference>
<sequence length="67" mass="8170">MKKKDISEDNEMDIYVIMKNLYLNERDYYIMEAMQEIEYNIEKVDMFKGLHIVKVMFVTLNDVKIEI</sequence>
<protein>
    <submittedName>
        <fullName evidence="1">Uncharacterized protein</fullName>
    </submittedName>
</protein>
<dbReference type="EMBL" id="ASPP01044484">
    <property type="protein sequence ID" value="ETN99252.1"/>
    <property type="molecule type" value="Genomic_DNA"/>
</dbReference>
<organism evidence="1 2">
    <name type="scientific">Reticulomyxa filosa</name>
    <dbReference type="NCBI Taxonomy" id="46433"/>
    <lineage>
        <taxon>Eukaryota</taxon>
        <taxon>Sar</taxon>
        <taxon>Rhizaria</taxon>
        <taxon>Retaria</taxon>
        <taxon>Foraminifera</taxon>
        <taxon>Monothalamids</taxon>
        <taxon>Reticulomyxidae</taxon>
        <taxon>Reticulomyxa</taxon>
    </lineage>
</organism>
<gene>
    <name evidence="1" type="ORF">RFI_38228</name>
</gene>
<keyword evidence="2" id="KW-1185">Reference proteome</keyword>